<dbReference type="RefSeq" id="WP_188541633.1">
    <property type="nucleotide sequence ID" value="NZ_BMFT01000003.1"/>
</dbReference>
<protein>
    <submittedName>
        <fullName evidence="2">N-acetyltransferase</fullName>
    </submittedName>
</protein>
<organism evidence="2 3">
    <name type="scientific">Paenibacillus segetis</name>
    <dbReference type="NCBI Taxonomy" id="1325360"/>
    <lineage>
        <taxon>Bacteria</taxon>
        <taxon>Bacillati</taxon>
        <taxon>Bacillota</taxon>
        <taxon>Bacilli</taxon>
        <taxon>Bacillales</taxon>
        <taxon>Paenibacillaceae</taxon>
        <taxon>Paenibacillus</taxon>
    </lineage>
</organism>
<accession>A0ABQ1YRI4</accession>
<proteinExistence type="predicted"/>
<dbReference type="Pfam" id="PF13302">
    <property type="entry name" value="Acetyltransf_3"/>
    <property type="match status" value="1"/>
</dbReference>
<sequence>MTNIKQQLLDQFPILESPRLIMRQISADDTMEMFRCITDPLVQRHTSFQPETLRFPARMYRYFEESYRTLRDLHFAVVQKRNQEQEEQWVGICSLQYWDEAIGKARLGYLFSPSSWNQGFATEAVKSLLSFGFETMRLTVIEARCERDNPASERVLQKSGMSYCGNISEYRNDAGNERHNLLKIYSISSFLDKEHRGAHLLHK</sequence>
<comment type="caution">
    <text evidence="2">The sequence shown here is derived from an EMBL/GenBank/DDBJ whole genome shotgun (WGS) entry which is preliminary data.</text>
</comment>
<dbReference type="InterPro" id="IPR016181">
    <property type="entry name" value="Acyl_CoA_acyltransferase"/>
</dbReference>
<dbReference type="EMBL" id="BMFT01000003">
    <property type="protein sequence ID" value="GGH34256.1"/>
    <property type="molecule type" value="Genomic_DNA"/>
</dbReference>
<dbReference type="InterPro" id="IPR051531">
    <property type="entry name" value="N-acetyltransferase"/>
</dbReference>
<name>A0ABQ1YRI4_9BACL</name>
<reference evidence="3" key="1">
    <citation type="journal article" date="2019" name="Int. J. Syst. Evol. Microbiol.">
        <title>The Global Catalogue of Microorganisms (GCM) 10K type strain sequencing project: providing services to taxonomists for standard genome sequencing and annotation.</title>
        <authorList>
            <consortium name="The Broad Institute Genomics Platform"/>
            <consortium name="The Broad Institute Genome Sequencing Center for Infectious Disease"/>
            <person name="Wu L."/>
            <person name="Ma J."/>
        </authorList>
    </citation>
    <scope>NUCLEOTIDE SEQUENCE [LARGE SCALE GENOMIC DNA]</scope>
    <source>
        <strain evidence="3">CGMCC 1.12769</strain>
    </source>
</reference>
<keyword evidence="3" id="KW-1185">Reference proteome</keyword>
<dbReference type="Proteomes" id="UP000659344">
    <property type="component" value="Unassembled WGS sequence"/>
</dbReference>
<dbReference type="PROSITE" id="PS51186">
    <property type="entry name" value="GNAT"/>
    <property type="match status" value="1"/>
</dbReference>
<evidence type="ECO:0000259" key="1">
    <source>
        <dbReference type="PROSITE" id="PS51186"/>
    </source>
</evidence>
<gene>
    <name evidence="2" type="ORF">GCM10008013_39880</name>
</gene>
<dbReference type="InterPro" id="IPR000182">
    <property type="entry name" value="GNAT_dom"/>
</dbReference>
<evidence type="ECO:0000313" key="2">
    <source>
        <dbReference type="EMBL" id="GGH34256.1"/>
    </source>
</evidence>
<feature type="domain" description="N-acetyltransferase" evidence="1">
    <location>
        <begin position="32"/>
        <end position="182"/>
    </location>
</feature>
<dbReference type="SUPFAM" id="SSF55729">
    <property type="entry name" value="Acyl-CoA N-acyltransferases (Nat)"/>
    <property type="match status" value="1"/>
</dbReference>
<dbReference type="Gene3D" id="3.40.630.30">
    <property type="match status" value="1"/>
</dbReference>
<evidence type="ECO:0000313" key="3">
    <source>
        <dbReference type="Proteomes" id="UP000659344"/>
    </source>
</evidence>
<dbReference type="PANTHER" id="PTHR43792">
    <property type="entry name" value="GNAT FAMILY, PUTATIVE (AFU_ORTHOLOGUE AFUA_3G00765)-RELATED-RELATED"/>
    <property type="match status" value="1"/>
</dbReference>